<organism evidence="2 3">
    <name type="scientific">Epicoccum nigrum</name>
    <name type="common">Soil fungus</name>
    <name type="synonym">Epicoccum purpurascens</name>
    <dbReference type="NCBI Taxonomy" id="105696"/>
    <lineage>
        <taxon>Eukaryota</taxon>
        <taxon>Fungi</taxon>
        <taxon>Dikarya</taxon>
        <taxon>Ascomycota</taxon>
        <taxon>Pezizomycotina</taxon>
        <taxon>Dothideomycetes</taxon>
        <taxon>Pleosporomycetidae</taxon>
        <taxon>Pleosporales</taxon>
        <taxon>Pleosporineae</taxon>
        <taxon>Didymellaceae</taxon>
        <taxon>Epicoccum</taxon>
    </lineage>
</organism>
<gene>
    <name evidence="2" type="ORF">B5807_00051</name>
</gene>
<evidence type="ECO:0000256" key="1">
    <source>
        <dbReference type="SAM" id="MobiDB-lite"/>
    </source>
</evidence>
<evidence type="ECO:0000313" key="3">
    <source>
        <dbReference type="Proteomes" id="UP000193240"/>
    </source>
</evidence>
<keyword evidence="3" id="KW-1185">Reference proteome</keyword>
<dbReference type="InParanoid" id="A0A1Y2MEG7"/>
<feature type="compositionally biased region" description="Polar residues" evidence="1">
    <location>
        <begin position="1"/>
        <end position="20"/>
    </location>
</feature>
<reference evidence="2 3" key="1">
    <citation type="journal article" date="2017" name="Genome Announc.">
        <title>Genome sequence of the saprophytic ascomycete Epicoccum nigrum ICMP 19927 strain isolated from New Zealand.</title>
        <authorList>
            <person name="Fokin M."/>
            <person name="Fleetwood D."/>
            <person name="Weir B.S."/>
            <person name="Villas-Boas S.G."/>
        </authorList>
    </citation>
    <scope>NUCLEOTIDE SEQUENCE [LARGE SCALE GENOMIC DNA]</scope>
    <source>
        <strain evidence="2 3">ICMP 19927</strain>
    </source>
</reference>
<evidence type="ECO:0000313" key="2">
    <source>
        <dbReference type="EMBL" id="OSS54516.1"/>
    </source>
</evidence>
<proteinExistence type="predicted"/>
<protein>
    <submittedName>
        <fullName evidence="2">Uncharacterized protein</fullName>
    </submittedName>
</protein>
<dbReference type="Proteomes" id="UP000193240">
    <property type="component" value="Unassembled WGS sequence"/>
</dbReference>
<name>A0A1Y2MEG7_EPING</name>
<dbReference type="EMBL" id="KZ107838">
    <property type="protein sequence ID" value="OSS54516.1"/>
    <property type="molecule type" value="Genomic_DNA"/>
</dbReference>
<accession>A0A1Y2MEG7</accession>
<dbReference type="AlphaFoldDB" id="A0A1Y2MEG7"/>
<sequence length="158" mass="17930">MASSSKSTTARKGIDTSTAGGRNEELRRIATAQGFAWRDAEYAESLDDEIKGRRDEDKKIARDKNTVAKTASWIIRYQRFMMNSILDLSEAIHKMSDLQDVAETWDMFSTLTRERVEIDIKGLNLEADPVDLSIEELLEFLDGIKKVVDKADSKKRKA</sequence>
<feature type="region of interest" description="Disordered" evidence="1">
    <location>
        <begin position="1"/>
        <end position="25"/>
    </location>
</feature>